<evidence type="ECO:0000313" key="3">
    <source>
        <dbReference type="Proteomes" id="UP000031829"/>
    </source>
</evidence>
<gene>
    <name evidence="2" type="ORF">BG04_4329</name>
</gene>
<evidence type="ECO:0000256" key="1">
    <source>
        <dbReference type="SAM" id="SignalP"/>
    </source>
</evidence>
<dbReference type="AlphaFoldDB" id="A0A0B6AS57"/>
<keyword evidence="1" id="KW-0732">Signal</keyword>
<evidence type="ECO:0000313" key="2">
    <source>
        <dbReference type="EMBL" id="AJI22694.1"/>
    </source>
</evidence>
<dbReference type="EMBL" id="CP009920">
    <property type="protein sequence ID" value="AJI22694.1"/>
    <property type="molecule type" value="Genomic_DNA"/>
</dbReference>
<organism evidence="2 3">
    <name type="scientific">Priestia megaterium (strain ATCC 14581 / DSM 32 / CCUG 1817 / JCM 2506 / NBRC 15308 / NCIMB 9376 / NCTC 10342 / NRRL B-14308 / VKM B-512 / Ford 19)</name>
    <name type="common">Bacillus megaterium</name>
    <dbReference type="NCBI Taxonomy" id="1348623"/>
    <lineage>
        <taxon>Bacteria</taxon>
        <taxon>Bacillati</taxon>
        <taxon>Bacillota</taxon>
        <taxon>Bacilli</taxon>
        <taxon>Bacillales</taxon>
        <taxon>Bacillaceae</taxon>
        <taxon>Priestia</taxon>
    </lineage>
</organism>
<proteinExistence type="predicted"/>
<reference evidence="2 3" key="1">
    <citation type="journal article" date="2015" name="Genome Announc.">
        <title>Complete genome sequences for 35 biothreat assay-relevant bacillus species.</title>
        <authorList>
            <person name="Johnson S.L."/>
            <person name="Daligault H.E."/>
            <person name="Davenport K.W."/>
            <person name="Jaissle J."/>
            <person name="Frey K.G."/>
            <person name="Ladner J.T."/>
            <person name="Broomall S.M."/>
            <person name="Bishop-Lilly K.A."/>
            <person name="Bruce D.C."/>
            <person name="Gibbons H.S."/>
            <person name="Coyne S.R."/>
            <person name="Lo C.C."/>
            <person name="Meincke L."/>
            <person name="Munk A.C."/>
            <person name="Koroleva G.I."/>
            <person name="Rosenzweig C.N."/>
            <person name="Palacios G.F."/>
            <person name="Redden C.L."/>
            <person name="Minogue T.D."/>
            <person name="Chain P.S."/>
        </authorList>
    </citation>
    <scope>NUCLEOTIDE SEQUENCE [LARGE SCALE GENOMIC DNA]</scope>
    <source>
        <strain evidence="3">ATCC 14581 / DSM 32 / JCM 2506 / NBRC 15308 / NCIMB 9376 / NCTC 10342 / NRRL B-14308 / VKM B-512</strain>
    </source>
</reference>
<dbReference type="KEGG" id="bmeg:BG04_4329"/>
<dbReference type="RefSeq" id="WP_034652690.1">
    <property type="nucleotide sequence ID" value="NZ_CP009920.1"/>
</dbReference>
<accession>A0A0B6AS57</accession>
<feature type="signal peptide" evidence="1">
    <location>
        <begin position="1"/>
        <end position="20"/>
    </location>
</feature>
<name>A0A0B6AS57_PRIM2</name>
<sequence length="191" mass="22284">MKKKIFLVCFICLMSGCSTAFREELINTQEEIPKERLPQQKFTYPYKGSSRTDAGYLKRSTNQNYTLYVLEGYEFTEEEPRRDVIYNKKNDALWMRIEVFPPNKSVKEINKETKEILRAGFSEVASLDTHLIHHNLEIAAAYKASDDKSNAYGFLVRKQNQHPTFRLTIFAPKSERDLTPFLEMARTLQNA</sequence>
<feature type="chain" id="PRO_5039256847" evidence="1">
    <location>
        <begin position="21"/>
        <end position="191"/>
    </location>
</feature>
<dbReference type="GeneID" id="93642339"/>
<protein>
    <submittedName>
        <fullName evidence="2">Putative lipoprotein</fullName>
    </submittedName>
</protein>
<dbReference type="PROSITE" id="PS51257">
    <property type="entry name" value="PROKAR_LIPOPROTEIN"/>
    <property type="match status" value="1"/>
</dbReference>
<keyword evidence="2" id="KW-0449">Lipoprotein</keyword>
<dbReference type="HOGENOM" id="CLU_089884_0_0_9"/>
<dbReference type="Proteomes" id="UP000031829">
    <property type="component" value="Chromosome"/>
</dbReference>